<gene>
    <name evidence="2" type="ORF">C7460_114132</name>
</gene>
<dbReference type="Proteomes" id="UP000256779">
    <property type="component" value="Unassembled WGS sequence"/>
</dbReference>
<evidence type="ECO:0000256" key="1">
    <source>
        <dbReference type="SAM" id="SignalP"/>
    </source>
</evidence>
<accession>A0A3D9L2R7</accession>
<name>A0A3D9L2R7_MARFU</name>
<dbReference type="PANTHER" id="PTHR41913:SF1">
    <property type="entry name" value="DUF1684 DOMAIN-CONTAINING PROTEIN"/>
    <property type="match status" value="1"/>
</dbReference>
<comment type="caution">
    <text evidence="2">The sequence shown here is derived from an EMBL/GenBank/DDBJ whole genome shotgun (WGS) entry which is preliminary data.</text>
</comment>
<dbReference type="PANTHER" id="PTHR41913">
    <property type="entry name" value="DUF1684 DOMAIN-CONTAINING PROTEIN"/>
    <property type="match status" value="1"/>
</dbReference>
<dbReference type="InterPro" id="IPR012467">
    <property type="entry name" value="DUF1684"/>
</dbReference>
<feature type="chain" id="PRO_5017668316" description="DUF1684 domain-containing protein" evidence="1">
    <location>
        <begin position="25"/>
        <end position="210"/>
    </location>
</feature>
<keyword evidence="3" id="KW-1185">Reference proteome</keyword>
<proteinExistence type="predicted"/>
<dbReference type="AlphaFoldDB" id="A0A3D9L2R7"/>
<dbReference type="Pfam" id="PF07920">
    <property type="entry name" value="DUF1684"/>
    <property type="match status" value="1"/>
</dbReference>
<keyword evidence="1" id="KW-0732">Signal</keyword>
<feature type="signal peptide" evidence="1">
    <location>
        <begin position="1"/>
        <end position="24"/>
    </location>
</feature>
<organism evidence="2 3">
    <name type="scientific">Marinoscillum furvescens DSM 4134</name>
    <dbReference type="NCBI Taxonomy" id="1122208"/>
    <lineage>
        <taxon>Bacteria</taxon>
        <taxon>Pseudomonadati</taxon>
        <taxon>Bacteroidota</taxon>
        <taxon>Cytophagia</taxon>
        <taxon>Cytophagales</taxon>
        <taxon>Reichenbachiellaceae</taxon>
        <taxon>Marinoscillum</taxon>
    </lineage>
</organism>
<sequence>MTLRRLTNYILITLIISTCQVTIAQTDNSEDYVQSIKEWQEELNDSYKDPEESPLPKKARKKFKGLDYFPIAPKYRVEAILELTPDAEPFMMPTTSGTKPIYVKYGIATFEIDGQSFQLSLYQNLQLKTTEEYADYLFAPFTDLTSGNESYGGGRYMDLRMQDTPGTIILDFNKSYNPYCAYSDNYSCPIPPRENDLALEIKAGVKAWKK</sequence>
<dbReference type="RefSeq" id="WP_245986384.1">
    <property type="nucleotide sequence ID" value="NZ_QREG01000014.1"/>
</dbReference>
<dbReference type="EMBL" id="QREG01000014">
    <property type="protein sequence ID" value="RED96674.1"/>
    <property type="molecule type" value="Genomic_DNA"/>
</dbReference>
<evidence type="ECO:0008006" key="4">
    <source>
        <dbReference type="Google" id="ProtNLM"/>
    </source>
</evidence>
<evidence type="ECO:0000313" key="3">
    <source>
        <dbReference type="Proteomes" id="UP000256779"/>
    </source>
</evidence>
<reference evidence="2 3" key="1">
    <citation type="submission" date="2018-07" db="EMBL/GenBank/DDBJ databases">
        <title>Genomic Encyclopedia of Type Strains, Phase IV (KMG-IV): sequencing the most valuable type-strain genomes for metagenomic binning, comparative biology and taxonomic classification.</title>
        <authorList>
            <person name="Goeker M."/>
        </authorList>
    </citation>
    <scope>NUCLEOTIDE SEQUENCE [LARGE SCALE GENOMIC DNA]</scope>
    <source>
        <strain evidence="2 3">DSM 4134</strain>
    </source>
</reference>
<protein>
    <recommendedName>
        <fullName evidence="4">DUF1684 domain-containing protein</fullName>
    </recommendedName>
</protein>
<evidence type="ECO:0000313" key="2">
    <source>
        <dbReference type="EMBL" id="RED96674.1"/>
    </source>
</evidence>